<feature type="compositionally biased region" description="Basic and acidic residues" evidence="1">
    <location>
        <begin position="173"/>
        <end position="272"/>
    </location>
</feature>
<feature type="compositionally biased region" description="Basic and acidic residues" evidence="1">
    <location>
        <begin position="431"/>
        <end position="465"/>
    </location>
</feature>
<feature type="domain" description="BOD1/SHG1" evidence="2">
    <location>
        <begin position="45"/>
        <end position="145"/>
    </location>
</feature>
<evidence type="ECO:0000313" key="3">
    <source>
        <dbReference type="EMBL" id="MDI1489369.1"/>
    </source>
</evidence>
<organism evidence="3 4">
    <name type="scientific">Ramalina farinacea</name>
    <dbReference type="NCBI Taxonomy" id="258253"/>
    <lineage>
        <taxon>Eukaryota</taxon>
        <taxon>Fungi</taxon>
        <taxon>Dikarya</taxon>
        <taxon>Ascomycota</taxon>
        <taxon>Pezizomycotina</taxon>
        <taxon>Lecanoromycetes</taxon>
        <taxon>OSLEUM clade</taxon>
        <taxon>Lecanoromycetidae</taxon>
        <taxon>Lecanorales</taxon>
        <taxon>Lecanorineae</taxon>
        <taxon>Ramalinaceae</taxon>
        <taxon>Ramalina</taxon>
    </lineage>
</organism>
<keyword evidence="4" id="KW-1185">Reference proteome</keyword>
<dbReference type="Proteomes" id="UP001161017">
    <property type="component" value="Unassembled WGS sequence"/>
</dbReference>
<evidence type="ECO:0000313" key="4">
    <source>
        <dbReference type="Proteomes" id="UP001161017"/>
    </source>
</evidence>
<feature type="compositionally biased region" description="Polar residues" evidence="1">
    <location>
        <begin position="378"/>
        <end position="402"/>
    </location>
</feature>
<feature type="compositionally biased region" description="Basic and acidic residues" evidence="1">
    <location>
        <begin position="308"/>
        <end position="320"/>
    </location>
</feature>
<comment type="caution">
    <text evidence="3">The sequence shown here is derived from an EMBL/GenBank/DDBJ whole genome shotgun (WGS) entry which is preliminary data.</text>
</comment>
<dbReference type="InterPro" id="IPR055264">
    <property type="entry name" value="BOD1/SHG1_dom"/>
</dbReference>
<sequence length="625" mass="72226">MAALETALNKRGLDQVSTPEISHPKRFRSSDLPLSAAQKSAIDGLVHTIKKKGIYDKLRHDLLAQFMKGPDKLDFTTSLEKIAEAEIERDPSWLSQNRGKAASLLQGVVDRSDVYKDVEKSLERLISDNISHIDYIARDIRRADVGEEVARAEEQRGRKTDEEYEREAAVRQQERAKVREQEEAKRKRVEEKERLMAETTRKMKELEKLRKDDQRRREKEARKAAVQKVQEERQRKYEQEREAAERLRQQERDQERERYEREREASTLKEAETTADSPSVKLPTDEELNAAALEAILNESADLAARNTKRDADHLEEQAPPHRSGSASIPKGPAADRFKLSIKSEHTGPKLSYSSTHRGAAHLPSPLSVLARNESPFRRSSLQSERKPSISQFDGPNPSSAISRDGGPPFWGDDDVRSQKPRHRDYDEDEYRSSSRRRESIRDGSRDYEHDSRDYHGSGSKHDRYSNGGGGGSVSKSRETFDEHTGRPRARIDDPPQNIDRYVPGKGTVTSRPRGGDGGNSRDAERGSRSSHHRSERDRDRDRERNHRRSDYSDRERDGRDKERGDEYHHRRDRDRDSRDGGNDSRGCRRDRDRDRDREKEYDRPSHRPRRDPAPEKIDRYVPDQ</sequence>
<feature type="region of interest" description="Disordered" evidence="1">
    <location>
        <begin position="173"/>
        <end position="286"/>
    </location>
</feature>
<evidence type="ECO:0000259" key="2">
    <source>
        <dbReference type="Pfam" id="PF05205"/>
    </source>
</evidence>
<proteinExistence type="predicted"/>
<feature type="compositionally biased region" description="Basic and acidic residues" evidence="1">
    <location>
        <begin position="520"/>
        <end position="625"/>
    </location>
</feature>
<accession>A0AA43QPJ7</accession>
<feature type="compositionally biased region" description="Basic and acidic residues" evidence="1">
    <location>
        <begin position="476"/>
        <end position="494"/>
    </location>
</feature>
<gene>
    <name evidence="3" type="ORF">OHK93_008647</name>
</gene>
<feature type="region of interest" description="Disordered" evidence="1">
    <location>
        <begin position="1"/>
        <end position="30"/>
    </location>
</feature>
<dbReference type="Pfam" id="PF05205">
    <property type="entry name" value="COMPASS-Shg1"/>
    <property type="match status" value="1"/>
</dbReference>
<dbReference type="PANTHER" id="PTHR28034">
    <property type="entry name" value="SET1 COMPLEX COMPONENT SHG1"/>
    <property type="match status" value="1"/>
</dbReference>
<evidence type="ECO:0000256" key="1">
    <source>
        <dbReference type="SAM" id="MobiDB-lite"/>
    </source>
</evidence>
<dbReference type="PANTHER" id="PTHR28034:SF1">
    <property type="entry name" value="NUCLEOMORPHIN"/>
    <property type="match status" value="1"/>
</dbReference>
<reference evidence="3" key="1">
    <citation type="journal article" date="2023" name="Genome Biol. Evol.">
        <title>First Whole Genome Sequence and Flow Cytometry Genome Size Data for the Lichen-Forming Fungus Ramalina farinacea (Ascomycota).</title>
        <authorList>
            <person name="Llewellyn T."/>
            <person name="Mian S."/>
            <person name="Hill R."/>
            <person name="Leitch I.J."/>
            <person name="Gaya E."/>
        </authorList>
    </citation>
    <scope>NUCLEOTIDE SEQUENCE</scope>
    <source>
        <strain evidence="3">LIQ254RAFAR</strain>
    </source>
</reference>
<name>A0AA43QPJ7_9LECA</name>
<protein>
    <recommendedName>
        <fullName evidence="2">BOD1/SHG1 domain-containing protein</fullName>
    </recommendedName>
</protein>
<feature type="region of interest" description="Disordered" evidence="1">
    <location>
        <begin position="304"/>
        <end position="625"/>
    </location>
</feature>
<feature type="compositionally biased region" description="Basic and acidic residues" evidence="1">
    <location>
        <begin position="334"/>
        <end position="348"/>
    </location>
</feature>
<dbReference type="EMBL" id="JAPUFD010000009">
    <property type="protein sequence ID" value="MDI1489369.1"/>
    <property type="molecule type" value="Genomic_DNA"/>
</dbReference>
<dbReference type="AlphaFoldDB" id="A0AA43QPJ7"/>